<dbReference type="SUPFAM" id="SSF50978">
    <property type="entry name" value="WD40 repeat-like"/>
    <property type="match status" value="1"/>
</dbReference>
<reference evidence="2 3" key="1">
    <citation type="journal article" date="2014" name="Am. J. Bot.">
        <title>Genome assembly and annotation for red clover (Trifolium pratense; Fabaceae).</title>
        <authorList>
            <person name="Istvanek J."/>
            <person name="Jaros M."/>
            <person name="Krenek A."/>
            <person name="Repkova J."/>
        </authorList>
    </citation>
    <scope>NUCLEOTIDE SEQUENCE [LARGE SCALE GENOMIC DNA]</scope>
    <source>
        <strain evidence="3">cv. Tatra</strain>
        <tissue evidence="2">Young leaves</tissue>
    </source>
</reference>
<dbReference type="STRING" id="57577.A0A2K3K184"/>
<dbReference type="Proteomes" id="UP000236291">
    <property type="component" value="Unassembled WGS sequence"/>
</dbReference>
<evidence type="ECO:0000313" key="2">
    <source>
        <dbReference type="EMBL" id="PNX60063.1"/>
    </source>
</evidence>
<dbReference type="Gene3D" id="2.130.10.10">
    <property type="entry name" value="YVTN repeat-like/Quinoprotein amine dehydrogenase"/>
    <property type="match status" value="1"/>
</dbReference>
<feature type="region of interest" description="Disordered" evidence="1">
    <location>
        <begin position="1"/>
        <end position="22"/>
    </location>
</feature>
<accession>A0A2K3K184</accession>
<name>A0A2K3K184_TRIPR</name>
<sequence>MVEEEAAITMGEEEEEENASIPNEEYSWPVLRFDVPPHRTYHFHNQFITPTNPNNFLKAVKWSPDGSSFLTTSEDNTLRLFALYVNLLPSLYTIYASCHTI</sequence>
<dbReference type="EMBL" id="ASHM01081925">
    <property type="protein sequence ID" value="PNX60063.1"/>
    <property type="molecule type" value="Genomic_DNA"/>
</dbReference>
<comment type="caution">
    <text evidence="2">The sequence shown here is derived from an EMBL/GenBank/DDBJ whole genome shotgun (WGS) entry which is preliminary data.</text>
</comment>
<dbReference type="ExpressionAtlas" id="A0A2K3K184">
    <property type="expression patterns" value="baseline"/>
</dbReference>
<protein>
    <submittedName>
        <fullName evidence="2">Telomerase cajal body protein 1-like</fullName>
    </submittedName>
</protein>
<reference evidence="2 3" key="2">
    <citation type="journal article" date="2017" name="Front. Plant Sci.">
        <title>Gene Classification and Mining of Molecular Markers Useful in Red Clover (Trifolium pratense) Breeding.</title>
        <authorList>
            <person name="Istvanek J."/>
            <person name="Dluhosova J."/>
            <person name="Dluhos P."/>
            <person name="Patkova L."/>
            <person name="Nedelnik J."/>
            <person name="Repkova J."/>
        </authorList>
    </citation>
    <scope>NUCLEOTIDE SEQUENCE [LARGE SCALE GENOMIC DNA]</scope>
    <source>
        <strain evidence="3">cv. Tatra</strain>
        <tissue evidence="2">Young leaves</tissue>
    </source>
</reference>
<dbReference type="PANTHER" id="PTHR13211">
    <property type="entry name" value="TELOMERASE CAJAL BODY PROTEIN 1"/>
    <property type="match status" value="1"/>
</dbReference>
<gene>
    <name evidence="2" type="ORF">L195_g051734</name>
</gene>
<dbReference type="InterPro" id="IPR051150">
    <property type="entry name" value="SWT21/TCAB1_mRNA_Telomere"/>
</dbReference>
<dbReference type="AlphaFoldDB" id="A0A2K3K184"/>
<dbReference type="InterPro" id="IPR015943">
    <property type="entry name" value="WD40/YVTN_repeat-like_dom_sf"/>
</dbReference>
<evidence type="ECO:0000313" key="3">
    <source>
        <dbReference type="Proteomes" id="UP000236291"/>
    </source>
</evidence>
<organism evidence="2 3">
    <name type="scientific">Trifolium pratense</name>
    <name type="common">Red clover</name>
    <dbReference type="NCBI Taxonomy" id="57577"/>
    <lineage>
        <taxon>Eukaryota</taxon>
        <taxon>Viridiplantae</taxon>
        <taxon>Streptophyta</taxon>
        <taxon>Embryophyta</taxon>
        <taxon>Tracheophyta</taxon>
        <taxon>Spermatophyta</taxon>
        <taxon>Magnoliopsida</taxon>
        <taxon>eudicotyledons</taxon>
        <taxon>Gunneridae</taxon>
        <taxon>Pentapetalae</taxon>
        <taxon>rosids</taxon>
        <taxon>fabids</taxon>
        <taxon>Fabales</taxon>
        <taxon>Fabaceae</taxon>
        <taxon>Papilionoideae</taxon>
        <taxon>50 kb inversion clade</taxon>
        <taxon>NPAAA clade</taxon>
        <taxon>Hologalegina</taxon>
        <taxon>IRL clade</taxon>
        <taxon>Trifolieae</taxon>
        <taxon>Trifolium</taxon>
    </lineage>
</organism>
<feature type="compositionally biased region" description="Acidic residues" evidence="1">
    <location>
        <begin position="1"/>
        <end position="18"/>
    </location>
</feature>
<evidence type="ECO:0000256" key="1">
    <source>
        <dbReference type="SAM" id="MobiDB-lite"/>
    </source>
</evidence>
<dbReference type="InterPro" id="IPR036322">
    <property type="entry name" value="WD40_repeat_dom_sf"/>
</dbReference>
<proteinExistence type="predicted"/>
<dbReference type="PANTHER" id="PTHR13211:SF0">
    <property type="entry name" value="TELOMERASE CAJAL BODY PROTEIN 1"/>
    <property type="match status" value="1"/>
</dbReference>